<proteinExistence type="predicted"/>
<keyword evidence="2" id="KW-1185">Reference proteome</keyword>
<sequence length="68" mass="7380">MAVPRPSRGTASAYLPAHVQVGRVEQGRRDLNPQPLVLETSALPIELRPFDRHPQRTAGDIAGRAIDG</sequence>
<name>A0A9W4GX69_9ACTN</name>
<protein>
    <submittedName>
        <fullName evidence="1">Uncharacterized protein</fullName>
    </submittedName>
</protein>
<organism evidence="1 2">
    <name type="scientific">Actinacidiphila bryophytorum</name>
    <dbReference type="NCBI Taxonomy" id="1436133"/>
    <lineage>
        <taxon>Bacteria</taxon>
        <taxon>Bacillati</taxon>
        <taxon>Actinomycetota</taxon>
        <taxon>Actinomycetes</taxon>
        <taxon>Kitasatosporales</taxon>
        <taxon>Streptomycetaceae</taxon>
        <taxon>Actinacidiphila</taxon>
    </lineage>
</organism>
<evidence type="ECO:0000313" key="2">
    <source>
        <dbReference type="Proteomes" id="UP001153328"/>
    </source>
</evidence>
<dbReference type="EMBL" id="CAJVAX010000001">
    <property type="protein sequence ID" value="CAG7598582.1"/>
    <property type="molecule type" value="Genomic_DNA"/>
</dbReference>
<gene>
    <name evidence="1" type="ORF">SBRY_10172</name>
</gene>
<evidence type="ECO:0000313" key="1">
    <source>
        <dbReference type="EMBL" id="CAG7598582.1"/>
    </source>
</evidence>
<accession>A0A9W4GX69</accession>
<comment type="caution">
    <text evidence="1">The sequence shown here is derived from an EMBL/GenBank/DDBJ whole genome shotgun (WGS) entry which is preliminary data.</text>
</comment>
<dbReference type="Proteomes" id="UP001153328">
    <property type="component" value="Unassembled WGS sequence"/>
</dbReference>
<dbReference type="AlphaFoldDB" id="A0A9W4GX69"/>
<dbReference type="AntiFam" id="ANF00011">
    <property type="entry name" value="tRNA translation"/>
</dbReference>
<reference evidence="1" key="1">
    <citation type="submission" date="2021-06" db="EMBL/GenBank/DDBJ databases">
        <authorList>
            <person name="Arsene-Ploetze F."/>
        </authorList>
    </citation>
    <scope>NUCLEOTIDE SEQUENCE</scope>
    <source>
        <strain evidence="1">SBRY1</strain>
    </source>
</reference>